<keyword evidence="2" id="KW-1185">Reference proteome</keyword>
<dbReference type="EMBL" id="JXXN02000428">
    <property type="protein sequence ID" value="THD27422.1"/>
    <property type="molecule type" value="Genomic_DNA"/>
</dbReference>
<dbReference type="Proteomes" id="UP000230066">
    <property type="component" value="Unassembled WGS sequence"/>
</dbReference>
<gene>
    <name evidence="1" type="ORF">D915_001836</name>
</gene>
<dbReference type="AlphaFoldDB" id="A0A4E0S2B8"/>
<organism evidence="1 2">
    <name type="scientific">Fasciola hepatica</name>
    <name type="common">Liver fluke</name>
    <dbReference type="NCBI Taxonomy" id="6192"/>
    <lineage>
        <taxon>Eukaryota</taxon>
        <taxon>Metazoa</taxon>
        <taxon>Spiralia</taxon>
        <taxon>Lophotrochozoa</taxon>
        <taxon>Platyhelminthes</taxon>
        <taxon>Trematoda</taxon>
        <taxon>Digenea</taxon>
        <taxon>Plagiorchiida</taxon>
        <taxon>Echinostomata</taxon>
        <taxon>Echinostomatoidea</taxon>
        <taxon>Fasciolidae</taxon>
        <taxon>Fasciola</taxon>
    </lineage>
</organism>
<sequence length="107" mass="11702">MRKNHSQLRIGGERKLWHVLQFDWTVCTLGEFTWDQSDLIYIQIALVQKHLVGYSSIRLYEIMPGCGGGADCHCCDGCKNGTGCACPKGACKCGGCKCGCKCCDSCK</sequence>
<protein>
    <recommendedName>
        <fullName evidence="3">Metallothionein</fullName>
    </recommendedName>
</protein>
<reference evidence="1" key="1">
    <citation type="submission" date="2019-03" db="EMBL/GenBank/DDBJ databases">
        <title>Improved annotation for the trematode Fasciola hepatica.</title>
        <authorList>
            <person name="Choi Y.-J."/>
            <person name="Martin J."/>
            <person name="Mitreva M."/>
        </authorList>
    </citation>
    <scope>NUCLEOTIDE SEQUENCE [LARGE SCALE GENOMIC DNA]</scope>
</reference>
<proteinExistence type="predicted"/>
<evidence type="ECO:0000313" key="1">
    <source>
        <dbReference type="EMBL" id="THD27422.1"/>
    </source>
</evidence>
<evidence type="ECO:0000313" key="2">
    <source>
        <dbReference type="Proteomes" id="UP000230066"/>
    </source>
</evidence>
<accession>A0A4E0S2B8</accession>
<evidence type="ECO:0008006" key="3">
    <source>
        <dbReference type="Google" id="ProtNLM"/>
    </source>
</evidence>
<comment type="caution">
    <text evidence="1">The sequence shown here is derived from an EMBL/GenBank/DDBJ whole genome shotgun (WGS) entry which is preliminary data.</text>
</comment>
<name>A0A4E0S2B8_FASHE</name>